<accession>A0A8S9L9I7</accession>
<dbReference type="Proteomes" id="UP000712281">
    <property type="component" value="Unassembled WGS sequence"/>
</dbReference>
<organism evidence="3">
    <name type="scientific">Brassica cretica</name>
    <name type="common">Mustard</name>
    <dbReference type="NCBI Taxonomy" id="69181"/>
    <lineage>
        <taxon>Eukaryota</taxon>
        <taxon>Viridiplantae</taxon>
        <taxon>Streptophyta</taxon>
        <taxon>Embryophyta</taxon>
        <taxon>Tracheophyta</taxon>
        <taxon>Spermatophyta</taxon>
        <taxon>Magnoliopsida</taxon>
        <taxon>eudicotyledons</taxon>
        <taxon>Gunneridae</taxon>
        <taxon>Pentapetalae</taxon>
        <taxon>rosids</taxon>
        <taxon>malvids</taxon>
        <taxon>Brassicales</taxon>
        <taxon>Brassicaceae</taxon>
        <taxon>Brassiceae</taxon>
        <taxon>Brassica</taxon>
    </lineage>
</organism>
<dbReference type="EMBL" id="QGKW02001911">
    <property type="protein sequence ID" value="KAF2569199.1"/>
    <property type="molecule type" value="Genomic_DNA"/>
</dbReference>
<dbReference type="EMBL" id="QGKY02000094">
    <property type="protein sequence ID" value="KAF2604810.1"/>
    <property type="molecule type" value="Genomic_DNA"/>
</dbReference>
<dbReference type="GO" id="GO:0000793">
    <property type="term" value="C:condensed chromosome"/>
    <property type="evidence" value="ECO:0007669"/>
    <property type="project" value="TreeGrafter"/>
</dbReference>
<dbReference type="PANTHER" id="PTHR14418:SF5">
    <property type="entry name" value="CONDENSIN COMPLEX SUBUNIT 3"/>
    <property type="match status" value="1"/>
</dbReference>
<evidence type="ECO:0000313" key="3">
    <source>
        <dbReference type="EMBL" id="KAF2604810.1"/>
    </source>
</evidence>
<dbReference type="AlphaFoldDB" id="A0A8S9L9I7"/>
<feature type="compositionally biased region" description="Acidic residues" evidence="1">
    <location>
        <begin position="243"/>
        <end position="264"/>
    </location>
</feature>
<protein>
    <submittedName>
        <fullName evidence="3">Uncharacterized protein</fullName>
    </submittedName>
</protein>
<evidence type="ECO:0000313" key="2">
    <source>
        <dbReference type="EMBL" id="KAF2569199.1"/>
    </source>
</evidence>
<evidence type="ECO:0000256" key="1">
    <source>
        <dbReference type="SAM" id="MobiDB-lite"/>
    </source>
</evidence>
<gene>
    <name evidence="2" type="ORF">F2Q68_00026785</name>
    <name evidence="3" type="ORF">F2Q70_00027236</name>
</gene>
<dbReference type="PANTHER" id="PTHR14418">
    <property type="entry name" value="CONDENSIN COMPLEX SUBUNIT 3-RELATED"/>
    <property type="match status" value="1"/>
</dbReference>
<sequence length="264" mass="29432">MWPGIDDGNSKNSSYVVSNQRKRAVQASRFIVQMMQTPLYKSPDSLEESIQPPLDRTEEGLAIRIVIEMVSFKAKKTAAEKAYVLALCKTLVLLNLKSSEQNVIRLIKNLLSRVADSAYSEKDLLKEVKLVLEHLKSLDDNPSEELLQDEAKSIFESLGVNYDMDITAPVTVPHTPAPCSTRPAPSRRRVRRIEESSDEEDEEETSPPPSAPNTLMTRSHRASKTAALAKIMASKVKKRDTDEVIEEEEGSSDVTAEDSDESDE</sequence>
<feature type="region of interest" description="Disordered" evidence="1">
    <location>
        <begin position="168"/>
        <end position="264"/>
    </location>
</feature>
<reference evidence="3" key="1">
    <citation type="submission" date="2019-12" db="EMBL/GenBank/DDBJ databases">
        <title>Genome sequencing and annotation of Brassica cretica.</title>
        <authorList>
            <person name="Studholme D.J."/>
            <person name="Sarris P.F."/>
        </authorList>
    </citation>
    <scope>NUCLEOTIDE SEQUENCE</scope>
    <source>
        <strain evidence="2">PFS-001/15</strain>
        <strain evidence="3">PFS-102/07</strain>
        <tissue evidence="3">Leaf</tissue>
    </source>
</reference>
<comment type="caution">
    <text evidence="3">The sequence shown here is derived from an EMBL/GenBank/DDBJ whole genome shotgun (WGS) entry which is preliminary data.</text>
</comment>
<name>A0A8S9L9I7_BRACR</name>
<feature type="compositionally biased region" description="Low complexity" evidence="1">
    <location>
        <begin position="168"/>
        <end position="184"/>
    </location>
</feature>
<dbReference type="GO" id="GO:0007076">
    <property type="term" value="P:mitotic chromosome condensation"/>
    <property type="evidence" value="ECO:0007669"/>
    <property type="project" value="InterPro"/>
</dbReference>
<dbReference type="InterPro" id="IPR027165">
    <property type="entry name" value="CND3"/>
</dbReference>
<proteinExistence type="predicted"/>
<feature type="compositionally biased region" description="Acidic residues" evidence="1">
    <location>
        <begin position="196"/>
        <end position="205"/>
    </location>
</feature>
<dbReference type="GO" id="GO:0000796">
    <property type="term" value="C:condensin complex"/>
    <property type="evidence" value="ECO:0007669"/>
    <property type="project" value="InterPro"/>
</dbReference>